<feature type="region of interest" description="Disordered" evidence="1">
    <location>
        <begin position="1"/>
        <end position="36"/>
    </location>
</feature>
<comment type="caution">
    <text evidence="2">The sequence shown here is derived from an EMBL/GenBank/DDBJ whole genome shotgun (WGS) entry which is preliminary data.</text>
</comment>
<keyword evidence="3" id="KW-1185">Reference proteome</keyword>
<accession>A0A9X1NHI4</accession>
<dbReference type="EMBL" id="JAJOMB010000012">
    <property type="protein sequence ID" value="MCD5313669.1"/>
    <property type="molecule type" value="Genomic_DNA"/>
</dbReference>
<dbReference type="Proteomes" id="UP001138997">
    <property type="component" value="Unassembled WGS sequence"/>
</dbReference>
<organism evidence="2 3">
    <name type="scientific">Kineosporia babensis</name>
    <dbReference type="NCBI Taxonomy" id="499548"/>
    <lineage>
        <taxon>Bacteria</taxon>
        <taxon>Bacillati</taxon>
        <taxon>Actinomycetota</taxon>
        <taxon>Actinomycetes</taxon>
        <taxon>Kineosporiales</taxon>
        <taxon>Kineosporiaceae</taxon>
        <taxon>Kineosporia</taxon>
    </lineage>
</organism>
<dbReference type="RefSeq" id="WP_231445079.1">
    <property type="nucleotide sequence ID" value="NZ_JAJOMB010000012.1"/>
</dbReference>
<evidence type="ECO:0000313" key="2">
    <source>
        <dbReference type="EMBL" id="MCD5313669.1"/>
    </source>
</evidence>
<evidence type="ECO:0000313" key="3">
    <source>
        <dbReference type="Proteomes" id="UP001138997"/>
    </source>
</evidence>
<name>A0A9X1NHI4_9ACTN</name>
<dbReference type="CDD" id="cd02980">
    <property type="entry name" value="TRX_Fd_family"/>
    <property type="match status" value="1"/>
</dbReference>
<reference evidence="2" key="1">
    <citation type="submission" date="2021-11" db="EMBL/GenBank/DDBJ databases">
        <title>Streptomyces corallinus and Kineosporia corallina sp. nov., two new coral-derived marine actinobacteria.</title>
        <authorList>
            <person name="Buangrab K."/>
            <person name="Sutthacheep M."/>
            <person name="Yeemin T."/>
            <person name="Harunari E."/>
            <person name="Igarashi Y."/>
            <person name="Sripreechasak P."/>
            <person name="Kanchanasin P."/>
            <person name="Tanasupawat S."/>
            <person name="Phongsopitanun W."/>
        </authorList>
    </citation>
    <scope>NUCLEOTIDE SEQUENCE</scope>
    <source>
        <strain evidence="2">JCM 31032</strain>
    </source>
</reference>
<evidence type="ECO:0000256" key="1">
    <source>
        <dbReference type="SAM" id="MobiDB-lite"/>
    </source>
</evidence>
<sequence length="162" mass="17237">MSRQRKPGRDRGRPNQHLAAQPVPHRSHLGAPSGDQGGPVVAVCTGPRCAALCRLTGTGSESDPLNARLREATRQTTGGILISTGCLGRCDLSAVVLLTWRYQSPPPIALAGMHQPQRMQALTEWLPGHGPRRALFERRMAAGDLADAMAEAAEPQLLPPGS</sequence>
<proteinExistence type="predicted"/>
<dbReference type="AlphaFoldDB" id="A0A9X1NHI4"/>
<protein>
    <submittedName>
        <fullName evidence="2">(2Fe-2S) ferredoxin domain-containing protein</fullName>
    </submittedName>
</protein>
<gene>
    <name evidence="2" type="ORF">LR394_22430</name>
</gene>